<feature type="region of interest" description="Disordered" evidence="5">
    <location>
        <begin position="488"/>
        <end position="530"/>
    </location>
</feature>
<dbReference type="EMBL" id="PVNK01000243">
    <property type="protein sequence ID" value="PRP91374.1"/>
    <property type="molecule type" value="Genomic_DNA"/>
</dbReference>
<dbReference type="OrthoDB" id="174989at2"/>
<proteinExistence type="predicted"/>
<dbReference type="SUPFAM" id="SSF48452">
    <property type="entry name" value="TPR-like"/>
    <property type="match status" value="7"/>
</dbReference>
<dbReference type="PANTHER" id="PTHR45586:SF1">
    <property type="entry name" value="LIPOPOLYSACCHARIDE ASSEMBLY PROTEIN B"/>
    <property type="match status" value="1"/>
</dbReference>
<feature type="region of interest" description="Disordered" evidence="5">
    <location>
        <begin position="1832"/>
        <end position="1867"/>
    </location>
</feature>
<feature type="compositionally biased region" description="Basic and acidic residues" evidence="5">
    <location>
        <begin position="3665"/>
        <end position="3677"/>
    </location>
</feature>
<reference evidence="6 7" key="1">
    <citation type="submission" date="2018-03" db="EMBL/GenBank/DDBJ databases">
        <title>Draft Genome Sequences of the Obligatory Marine Myxobacteria Enhygromyxa salina SWB005.</title>
        <authorList>
            <person name="Poehlein A."/>
            <person name="Moghaddam J.A."/>
            <person name="Harms H."/>
            <person name="Alanjari M."/>
            <person name="Koenig G.M."/>
            <person name="Daniel R."/>
            <person name="Schaeberle T.F."/>
        </authorList>
    </citation>
    <scope>NUCLEOTIDE SEQUENCE [LARGE SCALE GENOMIC DNA]</scope>
    <source>
        <strain evidence="6 7">SWB005</strain>
    </source>
</reference>
<evidence type="ECO:0000313" key="6">
    <source>
        <dbReference type="EMBL" id="PRP91374.1"/>
    </source>
</evidence>
<keyword evidence="2 3" id="KW-0802">TPR repeat</keyword>
<feature type="region of interest" description="Disordered" evidence="5">
    <location>
        <begin position="3246"/>
        <end position="3265"/>
    </location>
</feature>
<dbReference type="Pfam" id="PF13432">
    <property type="entry name" value="TPR_16"/>
    <property type="match status" value="1"/>
</dbReference>
<dbReference type="Pfam" id="PF14559">
    <property type="entry name" value="TPR_19"/>
    <property type="match status" value="1"/>
</dbReference>
<gene>
    <name evidence="6" type="ORF">ENSA5_55850</name>
</gene>
<keyword evidence="7" id="KW-1185">Reference proteome</keyword>
<keyword evidence="1" id="KW-0677">Repeat</keyword>
<evidence type="ECO:0000256" key="2">
    <source>
        <dbReference type="ARBA" id="ARBA00022803"/>
    </source>
</evidence>
<evidence type="ECO:0000256" key="3">
    <source>
        <dbReference type="PROSITE-ProRule" id="PRU00339"/>
    </source>
</evidence>
<dbReference type="InterPro" id="IPR051012">
    <property type="entry name" value="CellSynth/LPSAsmb/PSIAsmb"/>
</dbReference>
<accession>A0A2S9XET1</accession>
<organism evidence="6 7">
    <name type="scientific">Enhygromyxa salina</name>
    <dbReference type="NCBI Taxonomy" id="215803"/>
    <lineage>
        <taxon>Bacteria</taxon>
        <taxon>Pseudomonadati</taxon>
        <taxon>Myxococcota</taxon>
        <taxon>Polyangia</taxon>
        <taxon>Nannocystales</taxon>
        <taxon>Nannocystaceae</taxon>
        <taxon>Enhygromyxa</taxon>
    </lineage>
</organism>
<feature type="region of interest" description="Disordered" evidence="5">
    <location>
        <begin position="1"/>
        <end position="29"/>
    </location>
</feature>
<feature type="region of interest" description="Disordered" evidence="5">
    <location>
        <begin position="5013"/>
        <end position="5032"/>
    </location>
</feature>
<feature type="compositionally biased region" description="Basic and acidic residues" evidence="5">
    <location>
        <begin position="511"/>
        <end position="522"/>
    </location>
</feature>
<dbReference type="SMART" id="SM00028">
    <property type="entry name" value="TPR"/>
    <property type="match status" value="14"/>
</dbReference>
<feature type="repeat" description="TPR" evidence="3">
    <location>
        <begin position="892"/>
        <end position="925"/>
    </location>
</feature>
<dbReference type="Proteomes" id="UP000237968">
    <property type="component" value="Unassembled WGS sequence"/>
</dbReference>
<dbReference type="InterPro" id="IPR011990">
    <property type="entry name" value="TPR-like_helical_dom_sf"/>
</dbReference>
<dbReference type="PROSITE" id="PS50005">
    <property type="entry name" value="TPR"/>
    <property type="match status" value="1"/>
</dbReference>
<name>A0A2S9XET1_9BACT</name>
<dbReference type="PANTHER" id="PTHR45586">
    <property type="entry name" value="TPR REPEAT-CONTAINING PROTEIN PA4667"/>
    <property type="match status" value="1"/>
</dbReference>
<evidence type="ECO:0000256" key="1">
    <source>
        <dbReference type="ARBA" id="ARBA00022737"/>
    </source>
</evidence>
<feature type="compositionally biased region" description="Low complexity" evidence="5">
    <location>
        <begin position="304"/>
        <end position="322"/>
    </location>
</feature>
<feature type="region of interest" description="Disordered" evidence="5">
    <location>
        <begin position="290"/>
        <end position="322"/>
    </location>
</feature>
<evidence type="ECO:0000313" key="7">
    <source>
        <dbReference type="Proteomes" id="UP000237968"/>
    </source>
</evidence>
<feature type="region of interest" description="Disordered" evidence="5">
    <location>
        <begin position="3653"/>
        <end position="3677"/>
    </location>
</feature>
<protein>
    <submittedName>
        <fullName evidence="6">Tetratricopeptide repeat protein</fullName>
    </submittedName>
</protein>
<feature type="compositionally biased region" description="Polar residues" evidence="5">
    <location>
        <begin position="1833"/>
        <end position="1842"/>
    </location>
</feature>
<dbReference type="Gene3D" id="1.25.40.10">
    <property type="entry name" value="Tetratricopeptide repeat domain"/>
    <property type="match status" value="11"/>
</dbReference>
<dbReference type="InterPro" id="IPR019734">
    <property type="entry name" value="TPR_rpt"/>
</dbReference>
<feature type="region of interest" description="Disordered" evidence="5">
    <location>
        <begin position="2259"/>
        <end position="2280"/>
    </location>
</feature>
<feature type="coiled-coil region" evidence="4">
    <location>
        <begin position="1547"/>
        <end position="1574"/>
    </location>
</feature>
<comment type="caution">
    <text evidence="6">The sequence shown here is derived from an EMBL/GenBank/DDBJ whole genome shotgun (WGS) entry which is preliminary data.</text>
</comment>
<evidence type="ECO:0000256" key="5">
    <source>
        <dbReference type="SAM" id="MobiDB-lite"/>
    </source>
</evidence>
<keyword evidence="4" id="KW-0175">Coiled coil</keyword>
<evidence type="ECO:0000256" key="4">
    <source>
        <dbReference type="SAM" id="Coils"/>
    </source>
</evidence>
<sequence length="6394" mass="698930">MTSDDPPATEPDERPEHTDGGGSNAGAGPGVGNVLGFSLLFRERRALLALNRRSLAPGVRLREYEAVLPGVRFPLRGPLTATKFRKHRARLVGATLTVEDRALRPWLRERLIGQELLGVRVDEVELELRRELPEAELPRPCLMLGGETSEGGQAWLLVAFDIEPVHRLLVLRPCRLWLVGQLPERLHDGRSFSRQAPYSGEDASIDREGRDASARRLWRAIARRLAAGVHGGVRTGVGVGEGGALTIDAARVAMTRPFASVGWKAPNLEGCAIESLALSRRGVTIELRGPLTEAEAGEEGELGEGASTPSAEPPASEAAAQAVAPVDGEPGLLDEAIGRGLDQARDLLRASRVKGGEIGPALERLAALSRELHEFPAAHLALVRWRVALSRFLDRDLCLAAVREWLDLQPSAAEPRRLVTSLLAAEGRAQDLARLLAAECRQPHPPLAQARLELAVASLLIDHLDDPRSALALVGPLSQRLREQVLSLDPGPERSEAVGAPARDFSARTTELGRDRRAEPRRGGPSRGAAFEGAETLAGLEAILPEALVVLARARVAEVAREGRSLATVPHVIEALDEALAATPNPRRRADLRARVAESFARYGAEHGDDRRGDIQALALLEAAIVDDPEDLHLVDRAIELALRTDARATAAELLRVRLAAAAADERASLRKRLIAVAAELDDREHLELARRELALALEHEPDNAVLLRRAAVLERKLGDARAAAEFLARLLELDDQGEVTLDDRDLLVLDRARLLRRAGQIDDAWDSLRPALARIPELAEAVADDDLAQRWVLDVLELALDLSPPTDRPRILDLLITHARGQRRGEALVERAAQALRVDERLADLWAAIDELDQPQKVLAQIEQLLDDRDYEGLARLAEVATRERERATELHARARLGCSLLDQGDPDNAAGQLERALELAPERLDLRRALASAYEGSGRIDAAVPLLDDVLRGDREAPPDERARLTLRLTALLRELDQPQAASELLTECERELSRVEPERVTEELREAIAEQSFAVLRELGEDERALSVALDQAAALWSEASDPATAERAAAERLGAWLARAARVLDEAGVEELGELSQQLAEATSDTTPRPLPRTRVSLLEAAVELRPDDRELAEGLEQVLRELGDHLALELHLRRQIDRNVDPDVRAGLLERLIASLETHRVPGHERELAELLGDLLVLRPQHTAAMLTLGRLRAEAGELAEARQLWAVVGERLAPDDRRFYGPALELARDALDTGEPDQAKALAMRARALEPALPEPLTLLSAIADELDDPALAAEALAARLTLDDDADDDARLADLERAELELERASALAKLFERDANAEAAAAAIAHYAAAERLVPGRERQQDRSSAARRWLALAVALDDLDQQAQARAVLRETIGDDLEIEELRAEIELLDRQLDRPLAALERLEWALSRRDADPQLLAAFGRLLAEREDELELGQRGQRILRSLIKELEPGPARTRAAEQLVELGERLDDPTSVAFALDQLDAVRVERGELAALREWAIRKLGRVQEEIGSVESRLASGGLPPERRAALVERLLALHDGELQRTAARLLELAEQAEREVAAALADAAVGLLEPPLRDDEARGERELLELGISALRSLARHANPERVVERWPLVELAVLEGVDAGAGLRPLANLVELATTTNHPTLGERADTLLAEQLPDHPDDPRLMRGVWARSSGEVLLREGEQGRATIVALAAAWLEDLVARQGLDAEVGATMLDALASLVVTELDVDAAAAMLRERALAHIDERERFFALMAKLEARRRWPELLVLLSKAAELERPPGADPEAWLALADAAAVDADLRSEVRARERAGELLGHAAGLFSDRQGSSRSQAPLASPPAEVAGDGLLTAPPTSRADIDEPLARRALAELRRALELEPEPDHGLLRWRLGLALARLGDNREAFDCLVVLWEREQWSAAGVELGELALRCGELASELGEHERAVELLTVAHTRAGDDWREYATEALFAAQLESGEHEAAVALASARASELQDRQSSVRWLRRAAKLAVGPRKVELLTRARELAPEDEALMDELEAELRALGHHDALESLLRERIARYMAIADDDDDAGAGEGGDLSPALREAWTGAIEALIGLLQANLGGQLGLGEGPEQGLGETVEDSERSMIRVDPRRVAEVIALSEELLALEPDHVEALMTVAAEHHRRGRSAEALALWTRAEPQLADDDPRLFEVALHLADHRASTGEHGRAYALLERALALQPDDLATLERRHELACALDDPARVLHAATALLERGASGRHRDRVQDPGASPDTPAALGASAVKDSQDLARHRQAELEGDVARAQALLDAPAAAIEAIERAVSLVDERSELHRELVQRWLTLLAESEFDDDDPLAAQRRELAARTELRRALGAELDRDLALRELDLLIGLGEWDGAAELLERLLIAEPTAADLRARLRELDPSAASVSDDPEPRAPEAIGERGLRSLRHVVDTLGPGPARDQLARELALAGRNAGAARTTLDALDRLSGQAAAAPELLDLRVWALRKLDRIEDELGELDALLAAAGHDPEADQVVLDRLRRALEHDAAGCATRLIELAGEEPREAGPTPPTRVWLLGAALELIHEHAPERVALGVRALSPLLELVSDPQLLVELDPDEESARRRIGAVRRSWQQLAAAALAHAGRDRRALELIIELIAVADRAAASALPGFSELGEMLLDRATVDFPDHGPLHALSRERSGGDPGAALERVERLADTHHMDPRGRARLYLGLAATLSDDPGDLGSGDSGVYLTTGVGQSPRTPRRKFLRDLAGYHAVESAIYAPLREALRKLGAFTELLALLAAVDADADQWLELAEDAGAGQDFAAEAAARRQAGLALFERVLAEEREGGGLAASAFERACVQLGAALELEPDDPATQYHYGRALERSGDNQAAFAQLVPLVQGDLHRRARVELGPLARRCGLLALDIGEREQAAELLRLAYDSLTKLRTRVAVAEHLFELLSALDEDSDATTKWSAQASTLAREVAELIEAERASASASDDPARAAKLAPLPWLERAARLADDETERARLYARAHELDPDDGRLADLYESSLRTLERDDELEQLLRQRIATGLRSGDRARTVAQLERLLALLDAPELDDATLPLATPPEPSADAREAIRDRAELLEQLLRLAPDRLEARLELASLRIVEGDREAAAVHWRALAGRLPVDDRRFLAPARALARHAIDTGELDQARAWLERSLTIEPGDRQSLEQLLEVGRGLDLPELVLSTSATLLAGLGSASDANGAAPGPSPEAADPATARSRAALLRERARAYERLDRRDAALAEIRAAAAVSEPGSEDHIETARQWLRLATRDASRVLLREDEVKLQAEIEAEARAQLRLALGERLPARAYSAEAELLADRLERRGPAIDLLLTGLRHHPEDADLLAAFEELCAIAGEQPRFVRSLAELLAGVAPDDELTRVRLGEKLARAARAIDDPRACLGALESLPGEVSERPELLELRDWAVRGLGGVEDELARLDQRVLALAPGSAPERLQALVTRMLRLLGDAGEPCATRLLALAERDDTEPELARSLARTALRVAREYAPERLGVALAALRATLERDAVKAVAAWWPGVETLALDARELAAIIELLQIAISAERDGGVAYGNRADRLSAAAARIAPGDPDLHAQLLRRAKLAALGLVAEPRDASDSSDAEPSTRPDPALDPRTPEQVDAILDRLFTSLDALARDLDLAGAALAELWSSAMTLVEVELVGAHAPDLPARVASALRERVEAQVDAPETYAALLSLLRERACWADVVDLLLWADERHHDLELDTLAELADEAGAAGDEVTRRRARIELGVRRANALDFQAAAESFADALEVAGDGWLRDVLQYRLGEMLARAGRPDAALEQLLPLVNRPQLDGLMNVIAEHLGVDQRAWNQRLDEVALARRCAELLVSVGSRARAAELFGRAFASSGGEDPRRIEIAELRFEVLVKLGESEAATELAATVAAESREQPERRVAWLLRIAAHGDERRKIEALTDAHALRPSDELAARLERALETFGEDERLEALLRARIEQTRIALASQHANASMRAQARERGAEALRKLIDLRRARPDGALDPSLLPLWTELLEFVPDDVDAMLELGAAHARDGRVEPATELWRRAGELLANEDDRFFVPALGLTRAALANAEFDEARALLDRALTTRPGDHDALELQRELAVASDDPELLVAAIEALIDQPQRSDERAQLELDAARARAQLATRRGTDAGPEPESLAAAVASFERAAGDVAPGSALHREITRSWLAVVATDSGELIGTDGVSEQQRYSPQQREALTIAREREARARAELRAAHGSELAPGDLRTEASLLALGLGRVDEGLSLVETALLADPDQPLLLSAFKDLCLATGAQARYADALDAAIAALSSDGHASETRDRLATELAFTAVELEDAPRLLTQLEHMSPERASSPELLDLREWAIRKLGRVEDELSEIDEELLASASDEDTAVLVERLLRMLDQDHDDTGRRLVMLAARAEPAVATRLRDATLELARSATPSYFDIPLGALEQLLAEHEPGQPPPAAVSEHWPAIEKLALERDDPGLLAMLLDLGHRAVELGATDLARRVEDLRDLSLTRHPESAELHALILGPLEAELARLEPEARLARADAAVNELAERLQPDARERALLWVGFAKLFDRREGAALLSRRARLELSHNTEFLVLLGALEENNHWTRALELLEYRVARDDDPNRQVADLKHLAHLCADILGDPDAAIGHLERALDHAPEDPDLMLPLLDHYYAQPQLDRAIELSSRVLEHVPMGAVAFAALGHRAADAALATGGHALAEKLLRKILTRAPDDARTRDRLRELEQLADDPEHRARMLAAIANRTAGSARVEALEERARLLIDPLGRLEEAIADLEAVTEEAPGRHAAVTTLADLYEQRQRWQPLVNLLEREYPRRQGLERVMTLERIALILGERLDEPSRAEKALRLALENLDSLGIDRLATQLDGHAQLRAELTVFTHAISPDRDLDDDLDDDDDGGDDGDDDDDGDDAQALIDRYMRPDAETRADDEPRAEMAPLDERVSLDQARHAWSRLADRLHLQIVACLEQQGRFSELIAHLEHELRAELEGDADPRERFPSAPLAANPRLTLIKRLARALRDHVDDGQRSAAVYVRLEQLDALPDDGLATLARWYRGQQRYDDLVRILTVRSRKLAQLGDWDRKSEADYRIGELLEGPLRRPHEAARFFLDAYLANPIDNPAAGARARVLLGGTDSVVNVRNRLLMRLPDLREDYKPALLTLLADLLSPHDDHEAEAERRYREALSIDAELAGSLEGLGRLLSRQGRLEDAIEPLTRAAQSPDIPDERAADDAAAAARALIELERGDEAEAVLKRALERAPESQRALLELARLYDRLDRKLDEAMVLERLAGLPLSSMLRAEVGYRQAMLLAGEFRDDPMSEAGEKARALLLEAVGADAMHAQARQTLLELASARSEWSIVAHMHFLAIRELPPGPRRALTHLDLAETYLDRLSDAQSSVRNLGAALQQAPSDLVVAKRASALAARLPEPGEVAARLEQFARATGRPELGEVFDDDGRARLLTVASELHLRNDTLEPAEAAARAATELPNLSEELRKLVERTLAQIVQIDQGEFDLRKRRKSLNVKLDACDDPIERLALFSRLRETARALEDRADFEETTRRQLELAHALVDGAAGPAKDAALEALRDVFAESGDYAKVVRLYEDLAGRTADASEAAGLLTSAARFAWSGLRDPRLAVAIVRRALDRAPTHAPATDLLGEIAGASDEHEVDVTICDELSQLAPRQRPPLLTLRLAEAALRLERREQAQAVLRQLLAGEASVELRLQALSLLDGLLDNAGRTHDRIPLLEERLELSRRHWPDRAADVALELARAQRAVGNLQDARATCRTALLDKASDQPLTKLYAELLEQAEDWPALARALEQLANLTIETREQAHWLTRAAQVHLDHGADGRESLAAARRLLERARAVSSESTEARAVLMPLAFHQGDWERVLELAIELRAMAGDEHEALIYAALTEAFARGKRTLARSIADRHPRPVRQRILWPVCARMLEIIATEGPLPRLDALLAAAAALCGGTEELLDELGAWAAGQPLQAGLALGLARLNEAFRRMELARHLYQIAAFMAPSGPVPVLTTRLPRTELPKSPTQEDSWVPLEWRGALREVLQQLREPLAGVRGQLGNSRPPRTPKERLAVRHADRIVNPWRTALGVDLAIAVAEQNVPAGIGLRNNSKPTIIVNEKLVDVPEAERTYRLAYAAAALATGVAIVFDDDPIGLPDILDALTSLVRPRHEPTTDVARGLIDTLAARGLTASKLDVDLRRALARELDHWRSAPSKLERVLHRACMLIAARLSGTIDGALSAMARDRGLLTEVGRPGDPAVLETPDAAWLLRALGIFGGQM</sequence>
<feature type="region of interest" description="Disordered" evidence="5">
    <location>
        <begin position="4979"/>
        <end position="5006"/>
    </location>
</feature>
<feature type="compositionally biased region" description="Gly residues" evidence="5">
    <location>
        <begin position="20"/>
        <end position="29"/>
    </location>
</feature>
<dbReference type="RefSeq" id="WP_106394809.1">
    <property type="nucleotide sequence ID" value="NZ_PVNK01000243.1"/>
</dbReference>
<feature type="compositionally biased region" description="Acidic residues" evidence="5">
    <location>
        <begin position="4982"/>
        <end position="5005"/>
    </location>
</feature>